<reference evidence="3 4" key="1">
    <citation type="submission" date="2019-09" db="EMBL/GenBank/DDBJ databases">
        <title>Genome sequence of Rhodovastum atsumiense, a diverse member of the Acetobacteraceae family of non-sulfur purple photosynthetic bacteria.</title>
        <authorList>
            <person name="Meyer T."/>
            <person name="Kyndt J."/>
        </authorList>
    </citation>
    <scope>NUCLEOTIDE SEQUENCE [LARGE SCALE GENOMIC DNA]</scope>
    <source>
        <strain evidence="3 4">DSM 21279</strain>
    </source>
</reference>
<feature type="domain" description="Baseplate J-like C-terminal" evidence="2">
    <location>
        <begin position="280"/>
        <end position="363"/>
    </location>
</feature>
<proteinExistence type="predicted"/>
<dbReference type="InterPro" id="IPR006949">
    <property type="entry name" value="Barrel_Baseplate_J-like"/>
</dbReference>
<evidence type="ECO:0000259" key="2">
    <source>
        <dbReference type="Pfam" id="PF26079"/>
    </source>
</evidence>
<dbReference type="InterPro" id="IPR052399">
    <property type="entry name" value="Phage_Baseplate_Assmbl_Protein"/>
</dbReference>
<dbReference type="OrthoDB" id="7012887at2"/>
<dbReference type="AlphaFoldDB" id="A0A5M6IN13"/>
<dbReference type="Pfam" id="PF26079">
    <property type="entry name" value="Baseplate_J_C"/>
    <property type="match status" value="1"/>
</dbReference>
<dbReference type="RefSeq" id="WP_150043251.1">
    <property type="nucleotide sequence ID" value="NZ_OW485608.1"/>
</dbReference>
<dbReference type="EMBL" id="VWPK01000046">
    <property type="protein sequence ID" value="KAA5609644.1"/>
    <property type="molecule type" value="Genomic_DNA"/>
</dbReference>
<name>A0A5M6IN13_9PROT</name>
<dbReference type="PANTHER" id="PTHR37829:SF3">
    <property type="entry name" value="PROTEIN JAYE-RELATED"/>
    <property type="match status" value="1"/>
</dbReference>
<dbReference type="PANTHER" id="PTHR37829">
    <property type="entry name" value="PHAGE-LIKE ELEMENT PBSX PROTEIN XKDT"/>
    <property type="match status" value="1"/>
</dbReference>
<comment type="caution">
    <text evidence="3">The sequence shown here is derived from an EMBL/GenBank/DDBJ whole genome shotgun (WGS) entry which is preliminary data.</text>
</comment>
<feature type="domain" description="Baseplate protein J-like barrel" evidence="1">
    <location>
        <begin position="92"/>
        <end position="178"/>
    </location>
</feature>
<dbReference type="Proteomes" id="UP000325255">
    <property type="component" value="Unassembled WGS sequence"/>
</dbReference>
<keyword evidence="4" id="KW-1185">Reference proteome</keyword>
<sequence length="363" mass="36145">MATLSLRTFADWLSQQAAAVQASASSLLNVASGTVLRAILEANASVALWMQWLILLVLRTTRLSTSTGDDADSFVADFGLERQAATAATGSVTFSAFTAPTSAVAISTGTVVKTGDGSVSFATTAGATLAAGATSVTVPVQAQTAGTVGNVLAGTITLISAALPGVDTVTNATAFTNGEDAETDAALRTRFINYINTRSRATPAAVEYAVTSVQQGLFVQLAERVDGSGAARDAHTTVYVDDGSGSPSADLIDSVAAAVEAVRPLGGTYEVHGPTVVPANVALTVTAASGYAHGDLVGPVQTAIAAYIDGLGMGEALSWTRLIAVAYGVDGVGGVSGLTVNGGTANIGGAAGSVVRVSTVTVS</sequence>
<evidence type="ECO:0000313" key="4">
    <source>
        <dbReference type="Proteomes" id="UP000325255"/>
    </source>
</evidence>
<dbReference type="InterPro" id="IPR058530">
    <property type="entry name" value="Baseplate_J-like_C"/>
</dbReference>
<evidence type="ECO:0000259" key="1">
    <source>
        <dbReference type="Pfam" id="PF04865"/>
    </source>
</evidence>
<gene>
    <name evidence="3" type="ORF">F1189_23055</name>
</gene>
<protein>
    <submittedName>
        <fullName evidence="3">Baseplate protein</fullName>
    </submittedName>
</protein>
<organism evidence="3 4">
    <name type="scientific">Rhodovastum atsumiense</name>
    <dbReference type="NCBI Taxonomy" id="504468"/>
    <lineage>
        <taxon>Bacteria</taxon>
        <taxon>Pseudomonadati</taxon>
        <taxon>Pseudomonadota</taxon>
        <taxon>Alphaproteobacteria</taxon>
        <taxon>Acetobacterales</taxon>
        <taxon>Acetobacteraceae</taxon>
        <taxon>Rhodovastum</taxon>
    </lineage>
</organism>
<evidence type="ECO:0000313" key="3">
    <source>
        <dbReference type="EMBL" id="KAA5609644.1"/>
    </source>
</evidence>
<accession>A0A5M6IN13</accession>
<dbReference type="Pfam" id="PF04865">
    <property type="entry name" value="Baseplate_J"/>
    <property type="match status" value="1"/>
</dbReference>